<feature type="region of interest" description="Disordered" evidence="1">
    <location>
        <begin position="29"/>
        <end position="72"/>
    </location>
</feature>
<sequence length="72" mass="8010">MSENLVIDNDLFPRYYRARARVRVRARGRGVVGDPHGHGVSLPGSHQPPGRPDGVDRFRRPGDNTAGTPYCR</sequence>
<feature type="compositionally biased region" description="Basic and acidic residues" evidence="1">
    <location>
        <begin position="53"/>
        <end position="62"/>
    </location>
</feature>
<evidence type="ECO:0000313" key="2">
    <source>
        <dbReference type="EMBL" id="QWY80985.1"/>
    </source>
</evidence>
<name>A0A8F3E6Q0_9CAUD</name>
<proteinExistence type="predicted"/>
<reference evidence="2" key="1">
    <citation type="submission" date="2021-03" db="EMBL/GenBank/DDBJ databases">
        <authorList>
            <person name="Pedlow M.R."/>
            <person name="Ayuk M.A."/>
            <person name="Robinson C.J."/>
            <person name="Anderson W.A."/>
            <person name="Gugssa A."/>
            <person name="Somiranjan G."/>
            <person name="Allen-Mcfarlane R.M."/>
            <person name="Moore M."/>
            <person name="Robertson K.A."/>
            <person name="Sjoholm R.L."/>
            <person name="Iyania G."/>
            <person name="Cambridge C.N."/>
            <person name="Brantley K."/>
            <person name="Brown K."/>
            <person name="Gibson K."/>
            <person name="Smith J."/>
            <person name="Oliphant B."/>
            <person name="Tackie G."/>
            <person name="Elshaikh Y."/>
            <person name="James A.I."/>
            <person name="Hobbs B."/>
            <person name="Ofori V."/>
            <person name="Ntirampeba S."/>
            <person name="Greene E."/>
            <person name="Anthony A."/>
            <person name="Daniel D."/>
            <person name="James A."/>
            <person name="Hollis H.N."/>
            <person name="Palm N."/>
            <person name="Smith M."/>
            <person name="Cockburn C."/>
            <person name="Ahmed S."/>
            <person name="Peterson-Oliver J."/>
            <person name="Okolo J.U."/>
            <person name="Fadaka A.O."/>
            <person name="Striplin T."/>
            <person name="Wright M."/>
            <person name="Rose B.Z."/>
            <person name="Zack K.M."/>
            <person name="Garlena R.A."/>
            <person name="Russell D.A."/>
            <person name="Jacobs-Sera D."/>
            <person name="Hatfull G.F."/>
        </authorList>
    </citation>
    <scope>NUCLEOTIDE SEQUENCE</scope>
</reference>
<gene>
    <name evidence="2" type="primary">63</name>
    <name evidence="2" type="ORF">SEA_LARS_63</name>
</gene>
<evidence type="ECO:0000313" key="3">
    <source>
        <dbReference type="Proteomes" id="UP000693660"/>
    </source>
</evidence>
<accession>A0A8F3E6Q0</accession>
<evidence type="ECO:0000256" key="1">
    <source>
        <dbReference type="SAM" id="MobiDB-lite"/>
    </source>
</evidence>
<dbReference type="EMBL" id="MW712731">
    <property type="protein sequence ID" value="QWY80985.1"/>
    <property type="molecule type" value="Genomic_DNA"/>
</dbReference>
<organism evidence="2 3">
    <name type="scientific">Mycobacterium phage Lars</name>
    <dbReference type="NCBI Taxonomy" id="2836022"/>
    <lineage>
        <taxon>Viruses</taxon>
        <taxon>Duplodnaviria</taxon>
        <taxon>Heunggongvirae</taxon>
        <taxon>Uroviricota</taxon>
        <taxon>Caudoviricetes</taxon>
        <taxon>Bclasvirinae</taxon>
        <taxon>Rosebushvirus</taxon>
        <taxon>Rosebushvirus rosebush</taxon>
    </lineage>
</organism>
<protein>
    <submittedName>
        <fullName evidence="2">Uncharacterized protein</fullName>
    </submittedName>
</protein>
<dbReference type="Proteomes" id="UP000693660">
    <property type="component" value="Segment"/>
</dbReference>